<dbReference type="SUPFAM" id="SSF51161">
    <property type="entry name" value="Trimeric LpxA-like enzymes"/>
    <property type="match status" value="1"/>
</dbReference>
<sequence>MSPLYDFSGEIPVIGENVFIAPSATVIGSVSLADNASAFYGAVLRGDAETISIGPGSNVQDNVVVHATPGYPTQLGAGVSIGHNATVHGCTVEDDCLIGMGATVLNGAHIGEGSLIAAGSVVLEGMQIPARSLVAGVPAKIRRETTETELENIWHNATRYLELASLHRARHAVRAAVSA</sequence>
<keyword evidence="2" id="KW-1185">Reference proteome</keyword>
<dbReference type="CDD" id="cd04645">
    <property type="entry name" value="LbH_gamma_CA_like"/>
    <property type="match status" value="1"/>
</dbReference>
<dbReference type="PANTHER" id="PTHR13061">
    <property type="entry name" value="DYNACTIN SUBUNIT P25"/>
    <property type="match status" value="1"/>
</dbReference>
<accession>A0ABU1J9P8</accession>
<dbReference type="RefSeq" id="WP_309797231.1">
    <property type="nucleotide sequence ID" value="NZ_BAAAHY010000001.1"/>
</dbReference>
<proteinExistence type="predicted"/>
<dbReference type="InterPro" id="IPR047324">
    <property type="entry name" value="LbH_gamma_CA-like"/>
</dbReference>
<dbReference type="EMBL" id="JAVDQF010000001">
    <property type="protein sequence ID" value="MDR6269141.1"/>
    <property type="molecule type" value="Genomic_DNA"/>
</dbReference>
<dbReference type="InterPro" id="IPR011004">
    <property type="entry name" value="Trimer_LpxA-like_sf"/>
</dbReference>
<evidence type="ECO:0000313" key="1">
    <source>
        <dbReference type="EMBL" id="MDR6269141.1"/>
    </source>
</evidence>
<dbReference type="Proteomes" id="UP001185069">
    <property type="component" value="Unassembled WGS sequence"/>
</dbReference>
<organism evidence="1 2">
    <name type="scientific">Arthrobacter russicus</name>
    <dbReference type="NCBI Taxonomy" id="172040"/>
    <lineage>
        <taxon>Bacteria</taxon>
        <taxon>Bacillati</taxon>
        <taxon>Actinomycetota</taxon>
        <taxon>Actinomycetes</taxon>
        <taxon>Micrococcales</taxon>
        <taxon>Micrococcaceae</taxon>
        <taxon>Arthrobacter</taxon>
    </lineage>
</organism>
<dbReference type="Gene3D" id="2.160.10.10">
    <property type="entry name" value="Hexapeptide repeat proteins"/>
    <property type="match status" value="1"/>
</dbReference>
<dbReference type="InterPro" id="IPR001451">
    <property type="entry name" value="Hexapep"/>
</dbReference>
<dbReference type="InterPro" id="IPR050484">
    <property type="entry name" value="Transf_Hexapept/Carb_Anhydrase"/>
</dbReference>
<reference evidence="1 2" key="1">
    <citation type="submission" date="2023-07" db="EMBL/GenBank/DDBJ databases">
        <title>Sequencing the genomes of 1000 actinobacteria strains.</title>
        <authorList>
            <person name="Klenk H.-P."/>
        </authorList>
    </citation>
    <scope>NUCLEOTIDE SEQUENCE [LARGE SCALE GENOMIC DNA]</scope>
    <source>
        <strain evidence="1 2">DSM 14555</strain>
    </source>
</reference>
<protein>
    <submittedName>
        <fullName evidence="1">Carbonic anhydrase/acetyltransferase-like protein (Isoleucine patch superfamily)</fullName>
    </submittedName>
</protein>
<gene>
    <name evidence="1" type="ORF">JOE69_001379</name>
</gene>
<comment type="caution">
    <text evidence="1">The sequence shown here is derived from an EMBL/GenBank/DDBJ whole genome shotgun (WGS) entry which is preliminary data.</text>
</comment>
<dbReference type="PANTHER" id="PTHR13061:SF29">
    <property type="entry name" value="GAMMA CARBONIC ANHYDRASE-LIKE 1, MITOCHONDRIAL-RELATED"/>
    <property type="match status" value="1"/>
</dbReference>
<name>A0ABU1J9P8_9MICC</name>
<dbReference type="Pfam" id="PF00132">
    <property type="entry name" value="Hexapep"/>
    <property type="match status" value="1"/>
</dbReference>
<evidence type="ECO:0000313" key="2">
    <source>
        <dbReference type="Proteomes" id="UP001185069"/>
    </source>
</evidence>